<keyword evidence="4" id="KW-0326">Glycosidase</keyword>
<evidence type="ECO:0000259" key="5">
    <source>
        <dbReference type="SMART" id="SM01217"/>
    </source>
</evidence>
<protein>
    <submittedName>
        <fullName evidence="6">Glycoside hydrolase family 3 C-terminal domain-containing protein</fullName>
    </submittedName>
</protein>
<dbReference type="InterPro" id="IPR036881">
    <property type="entry name" value="Glyco_hydro_3_C_sf"/>
</dbReference>
<dbReference type="Pfam" id="PF14310">
    <property type="entry name" value="Fn3-like"/>
    <property type="match status" value="1"/>
</dbReference>
<dbReference type="PANTHER" id="PTHR42721:SF3">
    <property type="entry name" value="BETA-D-XYLOSIDASE 5-RELATED"/>
    <property type="match status" value="1"/>
</dbReference>
<organism evidence="6 7">
    <name type="scientific">Arthrobacter zhaoxinii</name>
    <dbReference type="NCBI Taxonomy" id="2964616"/>
    <lineage>
        <taxon>Bacteria</taxon>
        <taxon>Bacillati</taxon>
        <taxon>Actinomycetota</taxon>
        <taxon>Actinomycetes</taxon>
        <taxon>Micrococcales</taxon>
        <taxon>Micrococcaceae</taxon>
        <taxon>Arthrobacter</taxon>
    </lineage>
</organism>
<dbReference type="Pfam" id="PF01915">
    <property type="entry name" value="Glyco_hydro_3_C"/>
    <property type="match status" value="1"/>
</dbReference>
<dbReference type="PROSITE" id="PS00775">
    <property type="entry name" value="GLYCOSYL_HYDROL_F3"/>
    <property type="match status" value="1"/>
</dbReference>
<evidence type="ECO:0000256" key="3">
    <source>
        <dbReference type="ARBA" id="ARBA00022801"/>
    </source>
</evidence>
<dbReference type="RefSeq" id="WP_260651768.1">
    <property type="nucleotide sequence ID" value="NZ_CP104275.1"/>
</dbReference>
<dbReference type="PANTHER" id="PTHR42721">
    <property type="entry name" value="SUGAR HYDROLASE-RELATED"/>
    <property type="match status" value="1"/>
</dbReference>
<dbReference type="Gene3D" id="3.20.20.300">
    <property type="entry name" value="Glycoside hydrolase, family 3, N-terminal domain"/>
    <property type="match status" value="1"/>
</dbReference>
<evidence type="ECO:0000313" key="7">
    <source>
        <dbReference type="Proteomes" id="UP001059859"/>
    </source>
</evidence>
<dbReference type="InterPro" id="IPR044993">
    <property type="entry name" value="BXL"/>
</dbReference>
<dbReference type="SMART" id="SM01217">
    <property type="entry name" value="Fn3_like"/>
    <property type="match status" value="1"/>
</dbReference>
<evidence type="ECO:0000256" key="4">
    <source>
        <dbReference type="RuleBase" id="RU361161"/>
    </source>
</evidence>
<evidence type="ECO:0000256" key="2">
    <source>
        <dbReference type="ARBA" id="ARBA00022729"/>
    </source>
</evidence>
<keyword evidence="7" id="KW-1185">Reference proteome</keyword>
<dbReference type="InterPro" id="IPR002772">
    <property type="entry name" value="Glyco_hydro_3_C"/>
</dbReference>
<proteinExistence type="inferred from homology"/>
<dbReference type="Gene3D" id="3.40.50.1700">
    <property type="entry name" value="Glycoside hydrolase family 3 C-terminal domain"/>
    <property type="match status" value="1"/>
</dbReference>
<reference evidence="6" key="1">
    <citation type="submission" date="2022-09" db="EMBL/GenBank/DDBJ databases">
        <title>Novel species in genus Arthrobacter.</title>
        <authorList>
            <person name="Liu Y."/>
        </authorList>
    </citation>
    <scope>NUCLEOTIDE SEQUENCE</scope>
    <source>
        <strain evidence="6">Zg-Y815</strain>
    </source>
</reference>
<evidence type="ECO:0000256" key="1">
    <source>
        <dbReference type="ARBA" id="ARBA00005336"/>
    </source>
</evidence>
<dbReference type="InterPro" id="IPR017853">
    <property type="entry name" value="GH"/>
</dbReference>
<dbReference type="InterPro" id="IPR036962">
    <property type="entry name" value="Glyco_hydro_3_N_sf"/>
</dbReference>
<dbReference type="SUPFAM" id="SSF52279">
    <property type="entry name" value="Beta-D-glucan exohydrolase, C-terminal domain"/>
    <property type="match status" value="1"/>
</dbReference>
<dbReference type="Gene3D" id="2.60.40.10">
    <property type="entry name" value="Immunoglobulins"/>
    <property type="match status" value="1"/>
</dbReference>
<comment type="similarity">
    <text evidence="1 4">Belongs to the glycosyl hydrolase 3 family.</text>
</comment>
<accession>A0ABY5YNA1</accession>
<dbReference type="InterPro" id="IPR013783">
    <property type="entry name" value="Ig-like_fold"/>
</dbReference>
<dbReference type="Pfam" id="PF00933">
    <property type="entry name" value="Glyco_hydro_3"/>
    <property type="match status" value="1"/>
</dbReference>
<gene>
    <name evidence="6" type="ORF">N2K95_12140</name>
</gene>
<dbReference type="InterPro" id="IPR001764">
    <property type="entry name" value="Glyco_hydro_3_N"/>
</dbReference>
<dbReference type="GO" id="GO:0016787">
    <property type="term" value="F:hydrolase activity"/>
    <property type="evidence" value="ECO:0007669"/>
    <property type="project" value="UniProtKB-KW"/>
</dbReference>
<dbReference type="InterPro" id="IPR026891">
    <property type="entry name" value="Fn3-like"/>
</dbReference>
<feature type="domain" description="Fibronectin type III-like" evidence="5">
    <location>
        <begin position="667"/>
        <end position="736"/>
    </location>
</feature>
<dbReference type="SUPFAM" id="SSF51445">
    <property type="entry name" value="(Trans)glycosidases"/>
    <property type="match status" value="1"/>
</dbReference>
<dbReference type="PRINTS" id="PR00133">
    <property type="entry name" value="GLHYDRLASE3"/>
</dbReference>
<dbReference type="InterPro" id="IPR019800">
    <property type="entry name" value="Glyco_hydro_3_AS"/>
</dbReference>
<keyword evidence="3 4" id="KW-0378">Hydrolase</keyword>
<dbReference type="Proteomes" id="UP001059859">
    <property type="component" value="Chromosome"/>
</dbReference>
<evidence type="ECO:0000313" key="6">
    <source>
        <dbReference type="EMBL" id="UWX96408.1"/>
    </source>
</evidence>
<name>A0ABY5YNA1_9MICC</name>
<keyword evidence="2" id="KW-0732">Signal</keyword>
<dbReference type="EMBL" id="CP104275">
    <property type="protein sequence ID" value="UWX96408.1"/>
    <property type="molecule type" value="Genomic_DNA"/>
</dbReference>
<sequence length="769" mass="81012">MTDSTSHTLTEAPDVDSLIAAMSLEEKVAQLVGLWIGVADGGEVAPAQAENTGESKPWEKTAAEGLGQITRLYGTRPVSAQYGLETLRRLQAGLRDAAPHGIGAIVHEECLTGVSAWGATTFPSPPAYAATWDPELIERVGAAIGDSLRELEVHQGLAPLLDVARDARWGRVEETFGEDPYVVGTLGAAYIRGLESSDIIATPKHFVGYSASRAGRNHGPVDAGPRELAEVFLYPFEIAIRESSPRSIMPSYAAIDHVPSHGDKHLLTDVLRSEFGFDGTVVSDYFGVNFLETTQGVTRSRPESAVRALSAGVDIELPDAAAFPHLVAAVRSGVLEEAAVDTALRRVLRQKQHYGLLPGLEAAPGYAERAGTEAVAPDLNPDGHRNLAREVAEKSTILLANDGTLPLSAATRVAVVGPNAHSRTALLGDYSFTNHVEAHYPDVADGINIPTILDAMGIEFGSVDYSRGCEVEGDDAGGFDAAVAQAAAADVVVAVMGDQAGLFGRGTVGEGNDVDSLELPGLQRRFVEALFATGTPVVLVLVTGRPYDISWATDRCAAIVQSWFPGQEGASAVAGALSGRINPRGRTTLSFPHSAGRQPATYLRPALAGTSAVTALGAEFVYPFGHGLSYTTFTHSDLAFDADRIDSAGTVQVSLKVQNTGERDGTDVVQLYLRDVAAHVTRPVSTLIGYAAVEIEAGGSRTVTFTVSAERFSYVGQSGQWEIGPLEATLAVAHDAEDDGQQARITVTGQRRVLGSDRILVTPVAVAGA</sequence>